<dbReference type="Pfam" id="PF02892">
    <property type="entry name" value="zf-BED"/>
    <property type="match status" value="1"/>
</dbReference>
<evidence type="ECO:0000256" key="2">
    <source>
        <dbReference type="ARBA" id="ARBA00011738"/>
    </source>
</evidence>
<evidence type="ECO:0000313" key="12">
    <source>
        <dbReference type="EMBL" id="WOG92550.1"/>
    </source>
</evidence>
<keyword evidence="5" id="KW-0862">Zinc</keyword>
<sequence length="662" mass="76434">MTSTPCAANVSDQDCTIISEEVDASQKKEKPAAKKPKLLTSAVWEHFDRIKSETKEGTQKIQAICKYCHASFSGASRDGTTHLKNHADKCRMRIIKMPVSQMLLGKQVTSEDSQPKLGVHKFDQAIERELYAKMVAKHDLSFSMAEYEYFRHWISYIMPSYKHRSRNTVKSDLLGVYKAEKERIYKEIEDLNCRVSLTTDGWKPKHQSRSYFCVTCHYIDDAWFLHKRIIAFRVVPYPHHGVNLSEWLKERILDWNIDNKLSSVVVDNASNNLGMLSGIKTWLNGKKALVHNGDMFHMRCVPHILNLIVKSGLELLDHLIDKIQKTAKYIGSSAQRDEKFTIALSQTKLNTRRRIPSDVDTRWNSTYEMLVASLELRPAIERLKELDSEYKCMPSEIEWENGEKVCKCLKIFYDITKKHSGVKYPTANLYFIDVIQIRRSIKEWAESSDDWISLMASKMQLKFDKYWDECNKLLTVAVILDPRYKMAIVSYAYKGVYDFRADFYIDEIREFLLQIFNEYSDKFGKSSGLVESSDSGSGGIARNSVGGEWLGGFQDFVASSNLVEHARKSELDEYLKEGLFPMEKENEFDILHWWKLNGPKFPILARMARDILAIPTSSVASESSFSKCRRIITDTRSSLHYESIETLMCVKDWLPDLKKGIF</sequence>
<gene>
    <name evidence="12" type="ORF">DCAR_0311822</name>
</gene>
<dbReference type="Proteomes" id="UP000077755">
    <property type="component" value="Chromosome 3"/>
</dbReference>
<accession>A0AAF1AUB3</accession>
<dbReference type="SUPFAM" id="SSF53098">
    <property type="entry name" value="Ribonuclease H-like"/>
    <property type="match status" value="1"/>
</dbReference>
<dbReference type="InterPro" id="IPR008906">
    <property type="entry name" value="HATC_C_dom"/>
</dbReference>
<dbReference type="SUPFAM" id="SSF57667">
    <property type="entry name" value="beta-beta-alpha zinc fingers"/>
    <property type="match status" value="1"/>
</dbReference>
<evidence type="ECO:0000256" key="10">
    <source>
        <dbReference type="PROSITE-ProRule" id="PRU00027"/>
    </source>
</evidence>
<dbReference type="InterPro" id="IPR052035">
    <property type="entry name" value="ZnF_BED_domain_contain"/>
</dbReference>
<dbReference type="InterPro" id="IPR003656">
    <property type="entry name" value="Znf_BED"/>
</dbReference>
<evidence type="ECO:0000256" key="6">
    <source>
        <dbReference type="ARBA" id="ARBA00023015"/>
    </source>
</evidence>
<keyword evidence="3" id="KW-0479">Metal-binding</keyword>
<comment type="subcellular location">
    <subcellularLocation>
        <location evidence="1">Nucleus</location>
    </subcellularLocation>
</comment>
<evidence type="ECO:0000259" key="11">
    <source>
        <dbReference type="PROSITE" id="PS50808"/>
    </source>
</evidence>
<dbReference type="GO" id="GO:0008270">
    <property type="term" value="F:zinc ion binding"/>
    <property type="evidence" value="ECO:0007669"/>
    <property type="project" value="UniProtKB-KW"/>
</dbReference>
<keyword evidence="6" id="KW-0805">Transcription regulation</keyword>
<keyword evidence="13" id="KW-1185">Reference proteome</keyword>
<evidence type="ECO:0000256" key="5">
    <source>
        <dbReference type="ARBA" id="ARBA00022833"/>
    </source>
</evidence>
<keyword evidence="8" id="KW-0804">Transcription</keyword>
<dbReference type="Pfam" id="PF05699">
    <property type="entry name" value="Dimer_Tnp_hAT"/>
    <property type="match status" value="1"/>
</dbReference>
<evidence type="ECO:0000256" key="7">
    <source>
        <dbReference type="ARBA" id="ARBA00023125"/>
    </source>
</evidence>
<organism evidence="12 13">
    <name type="scientific">Daucus carota subsp. sativus</name>
    <name type="common">Carrot</name>
    <dbReference type="NCBI Taxonomy" id="79200"/>
    <lineage>
        <taxon>Eukaryota</taxon>
        <taxon>Viridiplantae</taxon>
        <taxon>Streptophyta</taxon>
        <taxon>Embryophyta</taxon>
        <taxon>Tracheophyta</taxon>
        <taxon>Spermatophyta</taxon>
        <taxon>Magnoliopsida</taxon>
        <taxon>eudicotyledons</taxon>
        <taxon>Gunneridae</taxon>
        <taxon>Pentapetalae</taxon>
        <taxon>asterids</taxon>
        <taxon>campanulids</taxon>
        <taxon>Apiales</taxon>
        <taxon>Apiaceae</taxon>
        <taxon>Apioideae</taxon>
        <taxon>Scandiceae</taxon>
        <taxon>Daucinae</taxon>
        <taxon>Daucus</taxon>
        <taxon>Daucus sect. Daucus</taxon>
    </lineage>
</organism>
<evidence type="ECO:0000256" key="3">
    <source>
        <dbReference type="ARBA" id="ARBA00022723"/>
    </source>
</evidence>
<dbReference type="AlphaFoldDB" id="A0AAF1AUB3"/>
<keyword evidence="4 10" id="KW-0863">Zinc-finger</keyword>
<protein>
    <recommendedName>
        <fullName evidence="11">BED-type domain-containing protein</fullName>
    </recommendedName>
</protein>
<dbReference type="PANTHER" id="PTHR46481">
    <property type="entry name" value="ZINC FINGER BED DOMAIN-CONTAINING PROTEIN 4"/>
    <property type="match status" value="1"/>
</dbReference>
<proteinExistence type="predicted"/>
<reference evidence="12" key="2">
    <citation type="submission" date="2022-03" db="EMBL/GenBank/DDBJ databases">
        <title>Draft title - Genomic analysis of global carrot germplasm unveils the trajectory of domestication and the origin of high carotenoid orange carrot.</title>
        <authorList>
            <person name="Iorizzo M."/>
            <person name="Ellison S."/>
            <person name="Senalik D."/>
            <person name="Macko-Podgorni A."/>
            <person name="Grzebelus D."/>
            <person name="Bostan H."/>
            <person name="Rolling W."/>
            <person name="Curaba J."/>
            <person name="Simon P."/>
        </authorList>
    </citation>
    <scope>NUCLEOTIDE SEQUENCE</scope>
    <source>
        <tissue evidence="12">Leaf</tissue>
    </source>
</reference>
<keyword evidence="7" id="KW-0238">DNA-binding</keyword>
<name>A0AAF1AUB3_DAUCS</name>
<dbReference type="InterPro" id="IPR012337">
    <property type="entry name" value="RNaseH-like_sf"/>
</dbReference>
<dbReference type="Pfam" id="PF14372">
    <property type="entry name" value="hAT-like_RNase-H"/>
    <property type="match status" value="1"/>
</dbReference>
<dbReference type="GO" id="GO:0003677">
    <property type="term" value="F:DNA binding"/>
    <property type="evidence" value="ECO:0007669"/>
    <property type="project" value="UniProtKB-KW"/>
</dbReference>
<dbReference type="GO" id="GO:0009791">
    <property type="term" value="P:post-embryonic development"/>
    <property type="evidence" value="ECO:0007669"/>
    <property type="project" value="UniProtKB-ARBA"/>
</dbReference>
<dbReference type="GO" id="GO:0046983">
    <property type="term" value="F:protein dimerization activity"/>
    <property type="evidence" value="ECO:0007669"/>
    <property type="project" value="InterPro"/>
</dbReference>
<evidence type="ECO:0000256" key="1">
    <source>
        <dbReference type="ARBA" id="ARBA00004123"/>
    </source>
</evidence>
<reference evidence="12" key="1">
    <citation type="journal article" date="2016" name="Nat. Genet.">
        <title>A high-quality carrot genome assembly provides new insights into carotenoid accumulation and asterid genome evolution.</title>
        <authorList>
            <person name="Iorizzo M."/>
            <person name="Ellison S."/>
            <person name="Senalik D."/>
            <person name="Zeng P."/>
            <person name="Satapoomin P."/>
            <person name="Huang J."/>
            <person name="Bowman M."/>
            <person name="Iovene M."/>
            <person name="Sanseverino W."/>
            <person name="Cavagnaro P."/>
            <person name="Yildiz M."/>
            <person name="Macko-Podgorni A."/>
            <person name="Moranska E."/>
            <person name="Grzebelus E."/>
            <person name="Grzebelus D."/>
            <person name="Ashrafi H."/>
            <person name="Zheng Z."/>
            <person name="Cheng S."/>
            <person name="Spooner D."/>
            <person name="Van Deynze A."/>
            <person name="Simon P."/>
        </authorList>
    </citation>
    <scope>NUCLEOTIDE SEQUENCE</scope>
    <source>
        <tissue evidence="12">Leaf</tissue>
    </source>
</reference>
<evidence type="ECO:0000256" key="9">
    <source>
        <dbReference type="ARBA" id="ARBA00023242"/>
    </source>
</evidence>
<dbReference type="EMBL" id="CP093345">
    <property type="protein sequence ID" value="WOG92550.1"/>
    <property type="molecule type" value="Genomic_DNA"/>
</dbReference>
<dbReference type="PANTHER" id="PTHR46481:SF10">
    <property type="entry name" value="ZINC FINGER BED DOMAIN-CONTAINING PROTEIN 39"/>
    <property type="match status" value="1"/>
</dbReference>
<evidence type="ECO:0000313" key="13">
    <source>
        <dbReference type="Proteomes" id="UP000077755"/>
    </source>
</evidence>
<dbReference type="InterPro" id="IPR036236">
    <property type="entry name" value="Znf_C2H2_sf"/>
</dbReference>
<dbReference type="GO" id="GO:0005634">
    <property type="term" value="C:nucleus"/>
    <property type="evidence" value="ECO:0007669"/>
    <property type="project" value="UniProtKB-SubCell"/>
</dbReference>
<evidence type="ECO:0000256" key="8">
    <source>
        <dbReference type="ARBA" id="ARBA00023163"/>
    </source>
</evidence>
<dbReference type="SMART" id="SM00614">
    <property type="entry name" value="ZnF_BED"/>
    <property type="match status" value="1"/>
</dbReference>
<dbReference type="PROSITE" id="PS50808">
    <property type="entry name" value="ZF_BED"/>
    <property type="match status" value="1"/>
</dbReference>
<dbReference type="InterPro" id="IPR025525">
    <property type="entry name" value="hAT-like_transposase_RNase-H"/>
</dbReference>
<comment type="subunit">
    <text evidence="2">Homodimer.</text>
</comment>
<feature type="domain" description="BED-type" evidence="11">
    <location>
        <begin position="38"/>
        <end position="86"/>
    </location>
</feature>
<keyword evidence="9" id="KW-0539">Nucleus</keyword>
<evidence type="ECO:0000256" key="4">
    <source>
        <dbReference type="ARBA" id="ARBA00022771"/>
    </source>
</evidence>